<name>N1MIL0_9SPHN</name>
<gene>
    <name evidence="2" type="ORF">EBBID32_9460</name>
</gene>
<evidence type="ECO:0000313" key="2">
    <source>
        <dbReference type="EMBL" id="CCW16609.1"/>
    </source>
</evidence>
<comment type="caution">
    <text evidence="2">The sequence shown here is derived from an EMBL/GenBank/DDBJ whole genome shotgun (WGS) entry which is preliminary data.</text>
</comment>
<evidence type="ECO:0000313" key="3">
    <source>
        <dbReference type="Proteomes" id="UP000013201"/>
    </source>
</evidence>
<reference evidence="2 3" key="1">
    <citation type="submission" date="2013-03" db="EMBL/GenBank/DDBJ databases">
        <authorList>
            <person name="Le V."/>
        </authorList>
    </citation>
    <scope>NUCLEOTIDE SEQUENCE [LARGE SCALE GENOMIC DNA]</scope>
    <source>
        <strain evidence="2 3">BiD32</strain>
    </source>
</reference>
<proteinExistence type="predicted"/>
<accession>N1MIL0</accession>
<organism evidence="2 3">
    <name type="scientific">Sphingobium indicum BiD32</name>
    <dbReference type="NCBI Taxonomy" id="1301087"/>
    <lineage>
        <taxon>Bacteria</taxon>
        <taxon>Pseudomonadati</taxon>
        <taxon>Pseudomonadota</taxon>
        <taxon>Alphaproteobacteria</taxon>
        <taxon>Sphingomonadales</taxon>
        <taxon>Sphingomonadaceae</taxon>
        <taxon>Sphingobium</taxon>
    </lineage>
</organism>
<keyword evidence="3" id="KW-1185">Reference proteome</keyword>
<dbReference type="EMBL" id="CAVK010000045">
    <property type="protein sequence ID" value="CCW16609.1"/>
    <property type="molecule type" value="Genomic_DNA"/>
</dbReference>
<reference evidence="3" key="2">
    <citation type="submission" date="2013-04" db="EMBL/GenBank/DDBJ databases">
        <title>Bisphenol A degrading Sphingobium sp. strain BiD32.</title>
        <authorList>
            <person name="Nielsen J.L."/>
            <person name="Zhou N.A."/>
            <person name="Kjeldal H."/>
        </authorList>
    </citation>
    <scope>NUCLEOTIDE SEQUENCE [LARGE SCALE GENOMIC DNA]</scope>
    <source>
        <strain evidence="3">BiD32</strain>
    </source>
</reference>
<protein>
    <submittedName>
        <fullName evidence="2">Uncharacterized protein</fullName>
    </submittedName>
</protein>
<dbReference type="Proteomes" id="UP000013201">
    <property type="component" value="Unassembled WGS sequence"/>
</dbReference>
<dbReference type="AlphaFoldDB" id="N1MIL0"/>
<evidence type="ECO:0000256" key="1">
    <source>
        <dbReference type="SAM" id="MobiDB-lite"/>
    </source>
</evidence>
<feature type="region of interest" description="Disordered" evidence="1">
    <location>
        <begin position="1"/>
        <end position="29"/>
    </location>
</feature>
<sequence length="91" mass="9654">MDGLRHKAAPPRDSEGTTTRAPKGARVAASSRFEGNNACLLRRQGRTIRRAGPSTPHRPLPGQAWNGIHASCSVNLLLASFGAQGAHRCLS</sequence>